<name>A0A7J8VWY7_9ROSI</name>
<keyword evidence="2" id="KW-1185">Reference proteome</keyword>
<dbReference type="OrthoDB" id="10533931at2759"/>
<protein>
    <submittedName>
        <fullName evidence="1">Uncharacterized protein</fullName>
    </submittedName>
</protein>
<gene>
    <name evidence="1" type="ORF">Goklo_000282</name>
</gene>
<accession>A0A7J8VWY7</accession>
<dbReference type="AlphaFoldDB" id="A0A7J8VWY7"/>
<reference evidence="1 2" key="1">
    <citation type="journal article" date="2019" name="Genome Biol. Evol.">
        <title>Insights into the evolution of the New World diploid cottons (Gossypium, subgenus Houzingenia) based on genome sequencing.</title>
        <authorList>
            <person name="Grover C.E."/>
            <person name="Arick M.A. 2nd"/>
            <person name="Thrash A."/>
            <person name="Conover J.L."/>
            <person name="Sanders W.S."/>
            <person name="Peterson D.G."/>
            <person name="Frelichowski J.E."/>
            <person name="Scheffler J.A."/>
            <person name="Scheffler B.E."/>
            <person name="Wendel J.F."/>
        </authorList>
    </citation>
    <scope>NUCLEOTIDE SEQUENCE [LARGE SCALE GENOMIC DNA]</scope>
    <source>
        <strain evidence="1">57</strain>
        <tissue evidence="1">Leaf</tissue>
    </source>
</reference>
<comment type="caution">
    <text evidence="1">The sequence shown here is derived from an EMBL/GenBank/DDBJ whole genome shotgun (WGS) entry which is preliminary data.</text>
</comment>
<sequence>MYKDTENMLISTGKKRRKDQVGGMISWNAKQIMLNCLPMRYPRREERRSRTLKLQRMGIMKHERELKEMIYAKRIWVLIVCLLRMMQKKRRCCQHQRKEVVKLQNLPKSNN</sequence>
<dbReference type="EMBL" id="JABFAB010000013">
    <property type="protein sequence ID" value="MBA0667160.1"/>
    <property type="molecule type" value="Genomic_DNA"/>
</dbReference>
<organism evidence="1 2">
    <name type="scientific">Gossypium klotzschianum</name>
    <dbReference type="NCBI Taxonomy" id="34286"/>
    <lineage>
        <taxon>Eukaryota</taxon>
        <taxon>Viridiplantae</taxon>
        <taxon>Streptophyta</taxon>
        <taxon>Embryophyta</taxon>
        <taxon>Tracheophyta</taxon>
        <taxon>Spermatophyta</taxon>
        <taxon>Magnoliopsida</taxon>
        <taxon>eudicotyledons</taxon>
        <taxon>Gunneridae</taxon>
        <taxon>Pentapetalae</taxon>
        <taxon>rosids</taxon>
        <taxon>malvids</taxon>
        <taxon>Malvales</taxon>
        <taxon>Malvaceae</taxon>
        <taxon>Malvoideae</taxon>
        <taxon>Gossypium</taxon>
    </lineage>
</organism>
<dbReference type="Proteomes" id="UP000593573">
    <property type="component" value="Unassembled WGS sequence"/>
</dbReference>
<evidence type="ECO:0000313" key="1">
    <source>
        <dbReference type="EMBL" id="MBA0667160.1"/>
    </source>
</evidence>
<proteinExistence type="predicted"/>
<evidence type="ECO:0000313" key="2">
    <source>
        <dbReference type="Proteomes" id="UP000593573"/>
    </source>
</evidence>